<evidence type="ECO:0000259" key="4">
    <source>
        <dbReference type="SMART" id="SM00226"/>
    </source>
</evidence>
<dbReference type="Gene3D" id="3.40.50.2300">
    <property type="match status" value="1"/>
</dbReference>
<dbReference type="OrthoDB" id="9784339at2"/>
<accession>A0A434AX22</accession>
<dbReference type="EMBL" id="RJJX01000005">
    <property type="protein sequence ID" value="RUT79063.1"/>
    <property type="molecule type" value="Genomic_DNA"/>
</dbReference>
<feature type="active site" description="Nucleophile" evidence="3">
    <location>
        <position position="9"/>
    </location>
</feature>
<dbReference type="InterPro" id="IPR052995">
    <property type="entry name" value="LMW-PTP"/>
</dbReference>
<dbReference type="SUPFAM" id="SSF52788">
    <property type="entry name" value="Phosphotyrosine protein phosphatases I"/>
    <property type="match status" value="1"/>
</dbReference>
<dbReference type="PRINTS" id="PR00719">
    <property type="entry name" value="LMWPTPASE"/>
</dbReference>
<dbReference type="Proteomes" id="UP000282985">
    <property type="component" value="Unassembled WGS sequence"/>
</dbReference>
<keyword evidence="2" id="KW-0378">Hydrolase</keyword>
<dbReference type="GO" id="GO:0004725">
    <property type="term" value="F:protein tyrosine phosphatase activity"/>
    <property type="evidence" value="ECO:0007669"/>
    <property type="project" value="InterPro"/>
</dbReference>
<name>A0A434AX22_9BACT</name>
<dbReference type="CDD" id="cd16343">
    <property type="entry name" value="LMWPTP"/>
    <property type="match status" value="1"/>
</dbReference>
<feature type="active site" description="Proton donor" evidence="3">
    <location>
        <position position="128"/>
    </location>
</feature>
<dbReference type="InterPro" id="IPR036196">
    <property type="entry name" value="Ptyr_pPase_sf"/>
</dbReference>
<dbReference type="RefSeq" id="WP_127343116.1">
    <property type="nucleotide sequence ID" value="NZ_RJJX01000005.1"/>
</dbReference>
<evidence type="ECO:0000256" key="2">
    <source>
        <dbReference type="ARBA" id="ARBA00022801"/>
    </source>
</evidence>
<proteinExistence type="inferred from homology"/>
<feature type="domain" description="Phosphotyrosine protein phosphatase I" evidence="4">
    <location>
        <begin position="3"/>
        <end position="154"/>
    </location>
</feature>
<keyword evidence="6" id="KW-1185">Reference proteome</keyword>
<organism evidence="5 6">
    <name type="scientific">Ancylomarina longa</name>
    <dbReference type="NCBI Taxonomy" id="2487017"/>
    <lineage>
        <taxon>Bacteria</taxon>
        <taxon>Pseudomonadati</taxon>
        <taxon>Bacteroidota</taxon>
        <taxon>Bacteroidia</taxon>
        <taxon>Marinilabiliales</taxon>
        <taxon>Marinifilaceae</taxon>
        <taxon>Ancylomarina</taxon>
    </lineage>
</organism>
<dbReference type="PANTHER" id="PTHR47439:SF1">
    <property type="entry name" value="ACID PHOSPHATASE"/>
    <property type="match status" value="1"/>
</dbReference>
<sequence length="157" mass="18001">MKKKLLFVCLGNICRSPSAEAVMKKYLKLNHLESDFLCDSAGTAAYHIGERADARMRNHALKRDFQINSIARQFNPQIDFDKFDFIIGMDQQNISDIKKLVRNSDDLKKISAMTDYCTEFINYNYVPDPYYGGENGFELVLDILEDACLGLINQISR</sequence>
<gene>
    <name evidence="5" type="ORF">DLK05_05975</name>
</gene>
<reference evidence="5 6" key="1">
    <citation type="submission" date="2018-11" db="EMBL/GenBank/DDBJ databases">
        <title>Parancylomarina longa gen. nov., sp. nov., isolated from sediments of southern Okinawa.</title>
        <authorList>
            <person name="Fu T."/>
        </authorList>
    </citation>
    <scope>NUCLEOTIDE SEQUENCE [LARGE SCALE GENOMIC DNA]</scope>
    <source>
        <strain evidence="5 6">T3-2 S1-C</strain>
    </source>
</reference>
<dbReference type="AlphaFoldDB" id="A0A434AX22"/>
<protein>
    <submittedName>
        <fullName evidence="5">Low molecular weight phosphotyrosine protein phosphatase</fullName>
    </submittedName>
</protein>
<evidence type="ECO:0000313" key="5">
    <source>
        <dbReference type="EMBL" id="RUT79063.1"/>
    </source>
</evidence>
<evidence type="ECO:0000256" key="1">
    <source>
        <dbReference type="ARBA" id="ARBA00011063"/>
    </source>
</evidence>
<dbReference type="Pfam" id="PF01451">
    <property type="entry name" value="LMWPc"/>
    <property type="match status" value="1"/>
</dbReference>
<dbReference type="InterPro" id="IPR023485">
    <property type="entry name" value="Ptyr_pPase"/>
</dbReference>
<dbReference type="SMART" id="SM00226">
    <property type="entry name" value="LMWPc"/>
    <property type="match status" value="1"/>
</dbReference>
<dbReference type="InterPro" id="IPR017867">
    <property type="entry name" value="Tyr_phospatase_low_mol_wt"/>
</dbReference>
<comment type="similarity">
    <text evidence="1">Belongs to the low molecular weight phosphotyrosine protein phosphatase family.</text>
</comment>
<evidence type="ECO:0000256" key="3">
    <source>
        <dbReference type="PIRSR" id="PIRSR617867-1"/>
    </source>
</evidence>
<evidence type="ECO:0000313" key="6">
    <source>
        <dbReference type="Proteomes" id="UP000282985"/>
    </source>
</evidence>
<dbReference type="PANTHER" id="PTHR47439">
    <property type="entry name" value="LOW MOLECULAR WEIGHT PHOSPHOTYROSINE PROTEIN PHOSPHATASE-RELATED"/>
    <property type="match status" value="1"/>
</dbReference>
<feature type="active site" evidence="3">
    <location>
        <position position="15"/>
    </location>
</feature>
<comment type="caution">
    <text evidence="5">The sequence shown here is derived from an EMBL/GenBank/DDBJ whole genome shotgun (WGS) entry which is preliminary data.</text>
</comment>